<dbReference type="GO" id="GO:0003723">
    <property type="term" value="F:RNA binding"/>
    <property type="evidence" value="ECO:0007669"/>
    <property type="project" value="UniProtKB-UniRule"/>
</dbReference>
<keyword evidence="2" id="KW-0507">mRNA processing</keyword>
<dbReference type="InterPro" id="IPR000504">
    <property type="entry name" value="RRM_dom"/>
</dbReference>
<evidence type="ECO:0000256" key="2">
    <source>
        <dbReference type="ARBA" id="ARBA00022664"/>
    </source>
</evidence>
<comment type="caution">
    <text evidence="8">The sequence shown here is derived from an EMBL/GenBank/DDBJ whole genome shotgun (WGS) entry which is preliminary data.</text>
</comment>
<dbReference type="CDD" id="cd12311">
    <property type="entry name" value="RRM_SRSF2_SRSF8"/>
    <property type="match status" value="1"/>
</dbReference>
<evidence type="ECO:0000313" key="9">
    <source>
        <dbReference type="Proteomes" id="UP000023152"/>
    </source>
</evidence>
<dbReference type="EMBL" id="ASPP01011190">
    <property type="protein sequence ID" value="ETO21919.1"/>
    <property type="molecule type" value="Genomic_DNA"/>
</dbReference>
<organism evidence="8 9">
    <name type="scientific">Reticulomyxa filosa</name>
    <dbReference type="NCBI Taxonomy" id="46433"/>
    <lineage>
        <taxon>Eukaryota</taxon>
        <taxon>Sar</taxon>
        <taxon>Rhizaria</taxon>
        <taxon>Retaria</taxon>
        <taxon>Foraminifera</taxon>
        <taxon>Monothalamids</taxon>
        <taxon>Reticulomyxidae</taxon>
        <taxon>Reticulomyxa</taxon>
    </lineage>
</organism>
<evidence type="ECO:0000256" key="5">
    <source>
        <dbReference type="ARBA" id="ARBA00023242"/>
    </source>
</evidence>
<sequence length="233" mass="26973">MSGVIAPLQLQSNNIGANFRKGKGKHKRAEEISLKIDFFLIEDENLQINIRYHIQQSKNLYSCQIDAFLFLQPLTLRSFSIELLILCIFKSISFKVPVYTDLLKQKLQVLSADMSLKGLHKYLKSNNKFETAAMSHRKEVDLDKLFSVMVFNISYQTRKEDLHKAFDKFGEVADIYIPKDTHGESRGFGFVRYYDRRDAEDALVVDGTLLDGRRVGVQMAKYGNTKLFFFFFL</sequence>
<dbReference type="PANTHER" id="PTHR48028">
    <property type="entry name" value="GLYCINE-RICH RNA-BINDING PROTEIN RZ1A"/>
    <property type="match status" value="1"/>
</dbReference>
<evidence type="ECO:0000256" key="1">
    <source>
        <dbReference type="ARBA" id="ARBA00004123"/>
    </source>
</evidence>
<evidence type="ECO:0000259" key="7">
    <source>
        <dbReference type="PROSITE" id="PS50102"/>
    </source>
</evidence>
<dbReference type="GO" id="GO:0006397">
    <property type="term" value="P:mRNA processing"/>
    <property type="evidence" value="ECO:0007669"/>
    <property type="project" value="UniProtKB-KW"/>
</dbReference>
<dbReference type="Gene3D" id="3.30.70.330">
    <property type="match status" value="1"/>
</dbReference>
<dbReference type="GO" id="GO:0008380">
    <property type="term" value="P:RNA splicing"/>
    <property type="evidence" value="ECO:0007669"/>
    <property type="project" value="UniProtKB-KW"/>
</dbReference>
<dbReference type="InterPro" id="IPR012677">
    <property type="entry name" value="Nucleotide-bd_a/b_plait_sf"/>
</dbReference>
<dbReference type="InterPro" id="IPR051106">
    <property type="entry name" value="RNA-bind/splicing_reg"/>
</dbReference>
<evidence type="ECO:0000313" key="8">
    <source>
        <dbReference type="EMBL" id="ETO21919.1"/>
    </source>
</evidence>
<keyword evidence="5" id="KW-0539">Nucleus</keyword>
<evidence type="ECO:0000256" key="4">
    <source>
        <dbReference type="ARBA" id="ARBA00023187"/>
    </source>
</evidence>
<dbReference type="AlphaFoldDB" id="X6N860"/>
<evidence type="ECO:0000256" key="3">
    <source>
        <dbReference type="ARBA" id="ARBA00022884"/>
    </source>
</evidence>
<dbReference type="OrthoDB" id="8093034at2759"/>
<dbReference type="PROSITE" id="PS50102">
    <property type="entry name" value="RRM"/>
    <property type="match status" value="1"/>
</dbReference>
<reference evidence="8 9" key="1">
    <citation type="journal article" date="2013" name="Curr. Biol.">
        <title>The Genome of the Foraminiferan Reticulomyxa filosa.</title>
        <authorList>
            <person name="Glockner G."/>
            <person name="Hulsmann N."/>
            <person name="Schleicher M."/>
            <person name="Noegel A.A."/>
            <person name="Eichinger L."/>
            <person name="Gallinger C."/>
            <person name="Pawlowski J."/>
            <person name="Sierra R."/>
            <person name="Euteneuer U."/>
            <person name="Pillet L."/>
            <person name="Moustafa A."/>
            <person name="Platzer M."/>
            <person name="Groth M."/>
            <person name="Szafranski K."/>
            <person name="Schliwa M."/>
        </authorList>
    </citation>
    <scope>NUCLEOTIDE SEQUENCE [LARGE SCALE GENOMIC DNA]</scope>
</reference>
<keyword evidence="4" id="KW-0508">mRNA splicing</keyword>
<dbReference type="Proteomes" id="UP000023152">
    <property type="component" value="Unassembled WGS sequence"/>
</dbReference>
<accession>X6N860</accession>
<evidence type="ECO:0000256" key="6">
    <source>
        <dbReference type="PROSITE-ProRule" id="PRU00176"/>
    </source>
</evidence>
<keyword evidence="3 6" id="KW-0694">RNA-binding</keyword>
<protein>
    <recommendedName>
        <fullName evidence="7">RRM domain-containing protein</fullName>
    </recommendedName>
</protein>
<dbReference type="InterPro" id="IPR035979">
    <property type="entry name" value="RBD_domain_sf"/>
</dbReference>
<keyword evidence="9" id="KW-1185">Reference proteome</keyword>
<gene>
    <name evidence="8" type="ORF">RFI_15283</name>
</gene>
<name>X6N860_RETFI</name>
<comment type="subcellular location">
    <subcellularLocation>
        <location evidence="1">Nucleus</location>
    </subcellularLocation>
</comment>
<dbReference type="SMART" id="SM00360">
    <property type="entry name" value="RRM"/>
    <property type="match status" value="1"/>
</dbReference>
<dbReference type="PANTHER" id="PTHR48028:SF4">
    <property type="entry name" value="SC35-LIKE SPLICING FACTOR"/>
    <property type="match status" value="1"/>
</dbReference>
<dbReference type="GO" id="GO:0005634">
    <property type="term" value="C:nucleus"/>
    <property type="evidence" value="ECO:0007669"/>
    <property type="project" value="UniProtKB-SubCell"/>
</dbReference>
<dbReference type="SUPFAM" id="SSF54928">
    <property type="entry name" value="RNA-binding domain, RBD"/>
    <property type="match status" value="1"/>
</dbReference>
<proteinExistence type="predicted"/>
<dbReference type="Pfam" id="PF00076">
    <property type="entry name" value="RRM_1"/>
    <property type="match status" value="1"/>
</dbReference>
<feature type="domain" description="RRM" evidence="7">
    <location>
        <begin position="146"/>
        <end position="222"/>
    </location>
</feature>